<sequence>VLDEQLSSNTSGIFLALKEYFRIPLTDILREIQQADRNDLYSKIFDIMAEDGWHGINKCESLLPPIKFKLL</sequence>
<name>A0A8S2LSF7_9BILA</name>
<gene>
    <name evidence="1" type="ORF">TMI583_LOCUS21220</name>
</gene>
<comment type="caution">
    <text evidence="1">The sequence shown here is derived from an EMBL/GenBank/DDBJ whole genome shotgun (WGS) entry which is preliminary data.</text>
</comment>
<dbReference type="Proteomes" id="UP000682733">
    <property type="component" value="Unassembled WGS sequence"/>
</dbReference>
<accession>A0A8S2LSF7</accession>
<evidence type="ECO:0000313" key="1">
    <source>
        <dbReference type="EMBL" id="CAF3918338.1"/>
    </source>
</evidence>
<organism evidence="1 2">
    <name type="scientific">Didymodactylos carnosus</name>
    <dbReference type="NCBI Taxonomy" id="1234261"/>
    <lineage>
        <taxon>Eukaryota</taxon>
        <taxon>Metazoa</taxon>
        <taxon>Spiralia</taxon>
        <taxon>Gnathifera</taxon>
        <taxon>Rotifera</taxon>
        <taxon>Eurotatoria</taxon>
        <taxon>Bdelloidea</taxon>
        <taxon>Philodinida</taxon>
        <taxon>Philodinidae</taxon>
        <taxon>Didymodactylos</taxon>
    </lineage>
</organism>
<dbReference type="EMBL" id="CAJOBA010022750">
    <property type="protein sequence ID" value="CAF3918338.1"/>
    <property type="molecule type" value="Genomic_DNA"/>
</dbReference>
<feature type="non-terminal residue" evidence="1">
    <location>
        <position position="1"/>
    </location>
</feature>
<proteinExistence type="predicted"/>
<feature type="non-terminal residue" evidence="1">
    <location>
        <position position="71"/>
    </location>
</feature>
<evidence type="ECO:0000313" key="2">
    <source>
        <dbReference type="Proteomes" id="UP000682733"/>
    </source>
</evidence>
<protein>
    <submittedName>
        <fullName evidence="1">Uncharacterized protein</fullName>
    </submittedName>
</protein>
<reference evidence="1" key="1">
    <citation type="submission" date="2021-02" db="EMBL/GenBank/DDBJ databases">
        <authorList>
            <person name="Nowell W R."/>
        </authorList>
    </citation>
    <scope>NUCLEOTIDE SEQUENCE</scope>
</reference>
<dbReference type="AlphaFoldDB" id="A0A8S2LSF7"/>